<evidence type="ECO:0000313" key="2">
    <source>
        <dbReference type="Proteomes" id="UP001607302"/>
    </source>
</evidence>
<gene>
    <name evidence="1" type="ORF">V1478_001631</name>
</gene>
<evidence type="ECO:0000313" key="1">
    <source>
        <dbReference type="EMBL" id="KAL2739065.1"/>
    </source>
</evidence>
<sequence length="91" mass="10573">MLILKARLTRKKKPKFIKAVTTNIDEIKTALFYKGLIEWWNEETAYCFKGFEASAILQFSGSMQNDMGIWGGFTDCTKRYSFCFHSNETII</sequence>
<organism evidence="1 2">
    <name type="scientific">Vespula squamosa</name>
    <name type="common">Southern yellow jacket</name>
    <name type="synonym">Wasp</name>
    <dbReference type="NCBI Taxonomy" id="30214"/>
    <lineage>
        <taxon>Eukaryota</taxon>
        <taxon>Metazoa</taxon>
        <taxon>Ecdysozoa</taxon>
        <taxon>Arthropoda</taxon>
        <taxon>Hexapoda</taxon>
        <taxon>Insecta</taxon>
        <taxon>Pterygota</taxon>
        <taxon>Neoptera</taxon>
        <taxon>Endopterygota</taxon>
        <taxon>Hymenoptera</taxon>
        <taxon>Apocrita</taxon>
        <taxon>Aculeata</taxon>
        <taxon>Vespoidea</taxon>
        <taxon>Vespidae</taxon>
        <taxon>Vespinae</taxon>
        <taxon>Vespula</taxon>
    </lineage>
</organism>
<proteinExistence type="predicted"/>
<dbReference type="EMBL" id="JAUDFV010000025">
    <property type="protein sequence ID" value="KAL2739065.1"/>
    <property type="molecule type" value="Genomic_DNA"/>
</dbReference>
<accession>A0ABD2C224</accession>
<keyword evidence="2" id="KW-1185">Reference proteome</keyword>
<protein>
    <submittedName>
        <fullName evidence="1">Myb-like protein X</fullName>
    </submittedName>
</protein>
<dbReference type="Proteomes" id="UP001607302">
    <property type="component" value="Unassembled WGS sequence"/>
</dbReference>
<reference evidence="1 2" key="1">
    <citation type="journal article" date="2024" name="Ann. Entomol. Soc. Am.">
        <title>Genomic analyses of the southern and eastern yellowjacket wasps (Hymenoptera: Vespidae) reveal evolutionary signatures of social life.</title>
        <authorList>
            <person name="Catto M.A."/>
            <person name="Caine P.B."/>
            <person name="Orr S.E."/>
            <person name="Hunt B.G."/>
            <person name="Goodisman M.A.D."/>
        </authorList>
    </citation>
    <scope>NUCLEOTIDE SEQUENCE [LARGE SCALE GENOMIC DNA]</scope>
    <source>
        <strain evidence="1">233</strain>
        <tissue evidence="1">Head and thorax</tissue>
    </source>
</reference>
<name>A0ABD2C224_VESSQ</name>
<dbReference type="AlphaFoldDB" id="A0ABD2C224"/>
<comment type="caution">
    <text evidence="1">The sequence shown here is derived from an EMBL/GenBank/DDBJ whole genome shotgun (WGS) entry which is preliminary data.</text>
</comment>